<accession>A0A8C5QPW3</accession>
<dbReference type="SUPFAM" id="SSF50978">
    <property type="entry name" value="WD40 repeat-like"/>
    <property type="match status" value="1"/>
</dbReference>
<dbReference type="PROSITE" id="PS50082">
    <property type="entry name" value="WD_REPEATS_2"/>
    <property type="match status" value="2"/>
</dbReference>
<dbReference type="OrthoDB" id="10251741at2759"/>
<dbReference type="PANTHER" id="PTHR47822:SF2">
    <property type="entry name" value="F-BOX AND WD-40 DOMAIN PROTEIN 7"/>
    <property type="match status" value="1"/>
</dbReference>
<dbReference type="Proteomes" id="UP000694569">
    <property type="component" value="Unplaced"/>
</dbReference>
<reference evidence="3" key="1">
    <citation type="submission" date="2025-08" db="UniProtKB">
        <authorList>
            <consortium name="Ensembl"/>
        </authorList>
    </citation>
    <scope>IDENTIFICATION</scope>
</reference>
<evidence type="ECO:0000256" key="1">
    <source>
        <dbReference type="ARBA" id="ARBA00022737"/>
    </source>
</evidence>
<dbReference type="InterPro" id="IPR015943">
    <property type="entry name" value="WD40/YVTN_repeat-like_dom_sf"/>
</dbReference>
<dbReference type="Ensembl" id="ENSLLET00000043138.1">
    <property type="protein sequence ID" value="ENSLLEP00000041474.1"/>
    <property type="gene ID" value="ENSLLEG00000026386.1"/>
</dbReference>
<keyword evidence="4" id="KW-1185">Reference proteome</keyword>
<dbReference type="GeneTree" id="ENSGT00940000174999"/>
<evidence type="ECO:0000256" key="2">
    <source>
        <dbReference type="PROSITE-ProRule" id="PRU00221"/>
    </source>
</evidence>
<feature type="repeat" description="WD" evidence="2">
    <location>
        <begin position="137"/>
        <end position="179"/>
    </location>
</feature>
<dbReference type="PROSITE" id="PS50294">
    <property type="entry name" value="WD_REPEATS_REGION"/>
    <property type="match status" value="1"/>
</dbReference>
<dbReference type="PANTHER" id="PTHR47822">
    <property type="entry name" value="CARBOHYDRATE BINDING DOMAIN CONTAINING PROTEIN"/>
    <property type="match status" value="1"/>
</dbReference>
<dbReference type="InterPro" id="IPR036322">
    <property type="entry name" value="WD40_repeat_dom_sf"/>
</dbReference>
<evidence type="ECO:0000313" key="4">
    <source>
        <dbReference type="Proteomes" id="UP000694569"/>
    </source>
</evidence>
<organism evidence="3 4">
    <name type="scientific">Leptobrachium leishanense</name>
    <name type="common">Leishan spiny toad</name>
    <dbReference type="NCBI Taxonomy" id="445787"/>
    <lineage>
        <taxon>Eukaryota</taxon>
        <taxon>Metazoa</taxon>
        <taxon>Chordata</taxon>
        <taxon>Craniata</taxon>
        <taxon>Vertebrata</taxon>
        <taxon>Euteleostomi</taxon>
        <taxon>Amphibia</taxon>
        <taxon>Batrachia</taxon>
        <taxon>Anura</taxon>
        <taxon>Pelobatoidea</taxon>
        <taxon>Megophryidae</taxon>
        <taxon>Leptobrachium</taxon>
    </lineage>
</organism>
<proteinExistence type="predicted"/>
<dbReference type="AlphaFoldDB" id="A0A8C5QPW3"/>
<keyword evidence="1" id="KW-0677">Repeat</keyword>
<reference evidence="3" key="2">
    <citation type="submission" date="2025-09" db="UniProtKB">
        <authorList>
            <consortium name="Ensembl"/>
        </authorList>
    </citation>
    <scope>IDENTIFICATION</scope>
</reference>
<dbReference type="Gene3D" id="2.130.10.10">
    <property type="entry name" value="YVTN repeat-like/Quinoprotein amine dehydrogenase"/>
    <property type="match status" value="2"/>
</dbReference>
<dbReference type="Pfam" id="PF00400">
    <property type="entry name" value="WD40"/>
    <property type="match status" value="2"/>
</dbReference>
<evidence type="ECO:0000313" key="3">
    <source>
        <dbReference type="Ensembl" id="ENSLLEP00000041474.1"/>
    </source>
</evidence>
<dbReference type="SMART" id="SM00320">
    <property type="entry name" value="WD40"/>
    <property type="match status" value="4"/>
</dbReference>
<feature type="repeat" description="WD" evidence="2">
    <location>
        <begin position="1"/>
        <end position="34"/>
    </location>
</feature>
<protein>
    <submittedName>
        <fullName evidence="3">Uncharacterized protein</fullName>
    </submittedName>
</protein>
<dbReference type="InterPro" id="IPR001680">
    <property type="entry name" value="WD40_rpt"/>
</dbReference>
<sequence length="328" mass="35679">MSCRFNPSGNLLAAGLLNGTIKVYTVTDGSCVHTLQDKSVGYFKPSCHFTSVCPHRRASQRDLLLATYAGGEVRFWHVPTQSCIRSLHEDRQTFVAALNPSGSHFLTAGSSDSIYVYDTETGERLSVCQPSPSLSVMDGHRSRIFALTFDPSNEEAFLSGGWDDTVQFWSIRERHSLRKISGPHVCGDAIDIDPKTNQILIGSWRRQESLEVWDSLTGRKVQTVPTDCRGPCSVYSCGWLGSGHMIAAGSDLNMCRIIDHKSLTTLGCLVDLPGGVYSMDVSSSGPAAAPLIALTSSHSIFLLRPSLGVNLSRRQSGALDASRKENLV</sequence>
<name>A0A8C5QPW3_9ANUR</name>
<keyword evidence="2" id="KW-0853">WD repeat</keyword>